<evidence type="ECO:0000256" key="8">
    <source>
        <dbReference type="SAM" id="MobiDB-lite"/>
    </source>
</evidence>
<dbReference type="InterPro" id="IPR014030">
    <property type="entry name" value="Ketoacyl_synth_N"/>
</dbReference>
<dbReference type="InterPro" id="IPR016036">
    <property type="entry name" value="Malonyl_transacylase_ACP-bd"/>
</dbReference>
<dbReference type="Pfam" id="PF00550">
    <property type="entry name" value="PP-binding"/>
    <property type="match status" value="4"/>
</dbReference>
<dbReference type="Pfam" id="PF18369">
    <property type="entry name" value="PKS_DE"/>
    <property type="match status" value="2"/>
</dbReference>
<dbReference type="InterPro" id="IPR036299">
    <property type="entry name" value="Polyketide_synth_docking_sf"/>
</dbReference>
<feature type="domain" description="Carrier" evidence="9">
    <location>
        <begin position="4497"/>
        <end position="4572"/>
    </location>
</feature>
<feature type="domain" description="Carrier" evidence="9">
    <location>
        <begin position="6031"/>
        <end position="6106"/>
    </location>
</feature>
<dbReference type="FunFam" id="3.40.366.10:FF:000002">
    <property type="entry name" value="Probable polyketide synthase 2"/>
    <property type="match status" value="4"/>
</dbReference>
<dbReference type="InterPro" id="IPR015083">
    <property type="entry name" value="NorB/c/GfsB-D-like_docking"/>
</dbReference>
<dbReference type="InterPro" id="IPR020806">
    <property type="entry name" value="PKS_PP-bd"/>
</dbReference>
<dbReference type="Pfam" id="PF16197">
    <property type="entry name" value="KAsynt_C_assoc"/>
    <property type="match status" value="3"/>
</dbReference>
<evidence type="ECO:0000259" key="9">
    <source>
        <dbReference type="PROSITE" id="PS50075"/>
    </source>
</evidence>
<dbReference type="FunFam" id="1.10.1200.10:FF:000007">
    <property type="entry name" value="Probable polyketide synthase pks17"/>
    <property type="match status" value="3"/>
</dbReference>
<dbReference type="GO" id="GO:0004312">
    <property type="term" value="F:fatty acid synthase activity"/>
    <property type="evidence" value="ECO:0007669"/>
    <property type="project" value="TreeGrafter"/>
</dbReference>
<organism evidence="11">
    <name type="scientific">Streptantibioticus silvisoli</name>
    <dbReference type="NCBI Taxonomy" id="2705255"/>
    <lineage>
        <taxon>Bacteria</taxon>
        <taxon>Bacillati</taxon>
        <taxon>Actinomycetota</taxon>
        <taxon>Actinomycetes</taxon>
        <taxon>Kitasatosporales</taxon>
        <taxon>Streptomycetaceae</taxon>
        <taxon>Streptantibioticus</taxon>
    </lineage>
</organism>
<dbReference type="RefSeq" id="WP_282698538.1">
    <property type="nucleotide sequence ID" value="NZ_JABXJJ020000006.1"/>
</dbReference>
<evidence type="ECO:0000256" key="1">
    <source>
        <dbReference type="ARBA" id="ARBA00001957"/>
    </source>
</evidence>
<comment type="caution">
    <text evidence="11">The sequence shown here is derived from an EMBL/GenBank/DDBJ whole genome shotgun (WGS) entry which is preliminary data.</text>
</comment>
<evidence type="ECO:0000256" key="5">
    <source>
        <dbReference type="ARBA" id="ARBA00023194"/>
    </source>
</evidence>
<dbReference type="SMART" id="SM00827">
    <property type="entry name" value="PKS_AT"/>
    <property type="match status" value="4"/>
</dbReference>
<dbReference type="InterPro" id="IPR041618">
    <property type="entry name" value="PKS_DE"/>
</dbReference>
<gene>
    <name evidence="11" type="ORF">POF50_006095</name>
</gene>
<dbReference type="InterPro" id="IPR036291">
    <property type="entry name" value="NAD(P)-bd_dom_sf"/>
</dbReference>
<dbReference type="InterPro" id="IPR013968">
    <property type="entry name" value="PKS_KR"/>
</dbReference>
<dbReference type="SUPFAM" id="SSF55048">
    <property type="entry name" value="Probable ACP-binding domain of malonyl-CoA ACP transacylase"/>
    <property type="match status" value="4"/>
</dbReference>
<dbReference type="EMBL" id="JABXJJ020000006">
    <property type="protein sequence ID" value="MDI5968918.1"/>
    <property type="molecule type" value="Genomic_DNA"/>
</dbReference>
<dbReference type="InterPro" id="IPR018201">
    <property type="entry name" value="Ketoacyl_synth_AS"/>
</dbReference>
<feature type="domain" description="Carrier" evidence="9">
    <location>
        <begin position="2980"/>
        <end position="3055"/>
    </location>
</feature>
<reference evidence="11" key="1">
    <citation type="submission" date="2023-05" db="EMBL/GenBank/DDBJ databases">
        <title>Streptantibioticus silvisoli sp. nov., acidotolerant actinomycetes 1 from pine litter.</title>
        <authorList>
            <person name="Swiecimska M."/>
            <person name="Golinska P."/>
            <person name="Sangal V."/>
            <person name="Wachnowicz B."/>
            <person name="Goodfellow M."/>
        </authorList>
    </citation>
    <scope>NUCLEOTIDE SEQUENCE</scope>
    <source>
        <strain evidence="11">SL13</strain>
    </source>
</reference>
<dbReference type="Gene3D" id="3.40.50.720">
    <property type="entry name" value="NAD(P)-binding Rossmann-like Domain"/>
    <property type="match status" value="4"/>
</dbReference>
<evidence type="ECO:0000313" key="11">
    <source>
        <dbReference type="EMBL" id="MDI5968918.1"/>
    </source>
</evidence>
<dbReference type="GO" id="GO:0006633">
    <property type="term" value="P:fatty acid biosynthetic process"/>
    <property type="evidence" value="ECO:0007669"/>
    <property type="project" value="InterPro"/>
</dbReference>
<dbReference type="SUPFAM" id="SSF53901">
    <property type="entry name" value="Thiolase-like"/>
    <property type="match status" value="4"/>
</dbReference>
<protein>
    <submittedName>
        <fullName evidence="11">SDR family NAD(P)-dependent oxidoreductase</fullName>
    </submittedName>
</protein>
<feature type="region of interest" description="Disordered" evidence="8">
    <location>
        <begin position="5996"/>
        <end position="6015"/>
    </location>
</feature>
<dbReference type="InterPro" id="IPR057326">
    <property type="entry name" value="KR_dom"/>
</dbReference>
<dbReference type="SUPFAM" id="SSF51735">
    <property type="entry name" value="NAD(P)-binding Rossmann-fold domains"/>
    <property type="match status" value="8"/>
</dbReference>
<dbReference type="PROSITE" id="PS00606">
    <property type="entry name" value="KS3_1"/>
    <property type="match status" value="4"/>
</dbReference>
<feature type="domain" description="Carrier" evidence="9">
    <location>
        <begin position="1443"/>
        <end position="1518"/>
    </location>
</feature>
<keyword evidence="4" id="KW-0808">Transferase</keyword>
<dbReference type="GO" id="GO:0004315">
    <property type="term" value="F:3-oxoacyl-[acyl-carrier-protein] synthase activity"/>
    <property type="evidence" value="ECO:0007669"/>
    <property type="project" value="InterPro"/>
</dbReference>
<sequence>MANEDKLREYLKRATTELTQVRQRLRAVEAADHEPIAIVGMACRYPGGVDSPEALWQLVSDGTDAIAGFPGDRGWDMRFFDAADADGASFTREGGFLYDVADFDPSLFGISPREALAMDPQQRLMLETSWEALERAGIDPLSLRGSRTGVFAGVMYNEYASRVLDIPEGVANYLGTGSAPSVVTGRISYTLGLEGPAVTIDTACSSSLVAVHLAGQALRSGECGLALAGGVAVMITPNTFVDFGMSGGLSPAGRCKAFGADADGSGWGEGVGMLLLERLSDARRNGHPVLAVVRGSAVNQDGASSGLTAPNGPSQQRVIRQALASARLSAADVDVVEAHGTGTVLGDPIEAQALLATYGRERPADRPLWLGSLKSNIGHTQAAAGVGGVIKMVMAMRHGVLPKTLHADEPSPHVDWSAGEVELLTRARPWPRTGEPRRAGVSSFGVSGTNAHLIIEQPPETAAPADDEPAPGRSAGGPVPWVVSGKTAGALRGQAARLLRRVEELSGADGADPADVGLSLVATRAALEHRAVVLGTDTEALARGLAALADGQEGPGVVCRTGDMGRGEAVFVFPGQGSQWVGMAVGLLETSPVFRESVEECERALNAFVDWSLVEVLRAEGDEGAAWLDRVDVVQPVLWAVMVSLAQLWRSVGVAPAAVVGHSQGEIAAAVVAGALSVDDGARVVALRSRLIGEVLSGPGGMVSVALPRADVVQLLRPWGEDISVAAVNGRTSTVVSGDAGALGELLAACAERQIRARRIPVDYASHSAQVERIHDRLLRDLAPVAPQAATVPFYSAVTGGRADTASLDAAYWFDNLRREVLFEETTRVLLGEGRSLFIEMSAHPVLTGGLSETVEDAGARAAVLGTLRRGEGGRDRWLKALAEAYVHGVSVNWQALYEGSGARRIDLPTYAFQRRRYWLETLSLGLAPLDPNASAPSSWRYEIFWKPSPVAPATLAGDWLLPIAAGTADDPSVASCRAALQAAGATVVACELPAAGSDRHTLATRLRELTGDRQPAGVLSLLALNEAPHPGQQDVPAGLADTLTLLQALHDARIDAPLWCATRGAVSTGPGDRLTDPVQALVWGFGRIAANEYPRWGGLIDLAGAAGDRAASWLPGVLAGRAAGEDQVALRADGVLVPRLTRALVTGTSARRAWKPSGTVLVTGATGGIGTHVARWLAREGAEHLLLISRRGAAAPGAGELVAELTALGTRVTLAAADPADRDVLAGLLADLPAEAPLTAVFHAAGVVDSSILDSLTVERMGNALRAKRRIAINLHELTRDHDLTAFVLFSSMAGIFGAAGEGNYGPGNAYLDALAQYRRAAGLPATSIAWGSWDGAGMAEGDIGDAMARHGIPRMAPELAIAGLQQALDHDDTAVVVADIRWETFSYFFGATNPTHLIDDVPDLRQQAPKTTDTPAPEESAADVPPLVRTLREATEAERNRALLGLVRDQVRLVLGYDSVDEVEPGQPFQNLGLSSAGSVELRNRLTLTTGLRVPATVVFDYPNCTELSRYLGTRLLEPAARTAAPQQRAAVAADTDETIAIVGMSCRYPGGVRSPEDLWDLVRNGTDAMTGLPHDRGWDLDALYHPDPDHPGTSYARDGGFVPDATQFDAALFGISPREALAMDPQQRLLLEASWEVFERAGMDPRSLRGSQTAVFAGTGGQDYISLLSASGESTDGYLATGGSPSVVSGRVAYVFGLEGPAVTVDTACSSSLVALHLAVQALRRGECDLALAGGVSVLSSPSIFIEFSSQRGMSSDGRCKSFAAAADGTGWGEGVGILLVERLSDARRNGHQVLATVRGSAINSDGTSNGLTAPNGLAQQRVIRQALAGAGLAPGDVDAVEAHGTGTTLGDPIEAQALLATYGQDRPGDRPLWLGSVKSNIGHTQAAAGVAGLIKMVMAIRHGELPMTLHVDEPSPHVDWTAGAVELLTETRPWPRTDGPRRAGISSFGISGTNAHTIIEQAPEQEPLPAPAAAPAGELPAGQQEFTPGLVPWLVSADTAEVLAGQGERLAALVAAHPELRPQDIGLSLVAARADLDHRAVVLASDREEFLAGLAALAQDRPAPGVVRGTAGPGLTAFLFTGQGAQRAGMGAGLYDAFPVFAAALDAVCARLDGELDRPLREVMFGDAELLDQTAYTQAGLFALEVALFRLVESWGVTPDFLLGHSIGEVAAAHVAGVLSLDDACVLVGARGRLMQALPAGGAMLAVEAGEVEIAAEIEDCPEVSVAAVNGPSSVVVSGDEDVIAELESVWRAAGRRVKRLAVSHAFHSPRMEAMLDEFAAVVGGLTLLAPRLPIVSNLTGQVVDAELIRTPGYWVRHVRETVRFADGVRALHDEGVRTYLEIGPDGVLSAMARICLADTEAAVAPVLRLDRDETRTLFTALSVAHVNGVPVDWPRVFAPWNGRQVPLPTYAFHRQRYWPTFTAAAPDRAVLTGDAVEERFWEAVEREDLESLTGALGLDGQAGLDAVLPALSAWRRKHREQSTADAWRYRVDWQALPETTGALTGTWLVLVGQETAPTGADVAAALRRAGASAVMETATGDDSAELTRRLTALTDQHGDVTGVLSLLAPDDRPGWHALASTVALLRALGAAGVAAPLWCATRGAVAAVRSDRPADPGQAALWGLGRVAALESPHRWGGLVDLPEQLDERAGDRLAQLLAADTGEDQVAVRGAGAFGRRLHHAPLGADQEPAESWTAPRSALVTGGTGALGSRVARWLADRGTGRLVLISRRGDTAPGAAGLVAELAATGAEATVLACDAADRDALAEVLAAHPVDAVFHTAGVLDDGVLESVRPEQLRSVLDAKALAASHLDELTRDMGLGDFVVFSSLAGTLGNAGQGAYAAANAYLDALVARRRQEGLAGTALAWGAWAGTGMAADEADADRMRRAGVPAMAPEAALAAMGRALGHRDECVVVADVDWPLFAPRFTATRPSPLLSALPELQRAAGASAEPAGDGRAAALAARLAGGSADERRQALLDLVLEHVALVLGHGSAGAIATGRPFRDLGFDSLTALELRNLLGAATGLALPAGLIFDHPTPTALAEHLNSRLTGVQGRADAPVVVVAAHDEPIAIVGMSCRFPGGVASPEDLWHLVAEGTDAMSGFPVNRGWDLESLYHPDPDNPGTSYTKEGGFLHDAGWFDARLFGISPREALAMDPQQRLLLEACWEAFERAGMDPTSLRGSRTGVFAGTNGQTYSSLLIGASQDLEGHLGTGNAASVLSGRVSYTFGLEGPAMTVDTACSSSLVALHLAVQALRGGECSLALAGGVTVMATPGIFAEFSAQRGLAADGRCKSFAAGADGTGWGEGVGVLLVERLSDARRNGHRVLAVVRGSAVNQDGASNGLTAPNGPSQERVIRQALANSRLSAGDVDAVEAHGTGTTLGDPIEAHALLATYGQERPAERPLWLGSVKSNIGHTQAASGVAGVIKMVMAMRQGVLPATLHVDAPSPHVNWASGAVELLTEAREWPQVEGRPRRAAVSSFGVSGTNAHVIVEAASVEVADRAPSEVLAPSEDLAPSDDLAASNVLAPAVAVAGAVVVPWVLSGGSAGALAGQAERLLGLLEGVSESAVVPGVVDVAWSLVSSRAVLEHRAVVLGSDVEVLRGGLERLASGGEAPGVVCRVGEVGSGGAVFVFPGQGSQWVGMARELLDASPVFRERIEECERALSAFVEWSLLEVLRAGGDEGAAWLGRVDVVQPVLWAVMVSLAGLWRSVGVVPSAVVGHSQGEIAAAVVAGGLSVEDGARVVALRSRAIGEVLSGLGGMVSVAQSRADVVELIGGWGAGVSVAAVNGPSSTVVSGDAVALDELLRLCEERGIRARRVPVDYASHSVHVERIRERLLVELAVTPQSSRVPYYSGVTGGLMDTAGLDAEYWYRNLRETVEFEGATRSLLEAGRSLFVEVSAHPVLTVGVEETVAEAGAAAAVLGTLRRGEGGTQRWLTALAEGYVHGLPVDWRAVLEPFGGRRVDLPTYAFQHQQYWPERALAVPPVAAAELSAVDSLRYQVSWRPATALGSGRLSGTWLVAVPAGHAGHPVLDVLTRHGARVAEVVMADADPDRWEFADRLHRAATGTEVGGVLSLLGLDERTTDCGLSAGLAGNTALAQALGDIRVAAPLWCATRGAVSTGRSDPPTGFAQAQTWGFGRSAALEFPSRWGGLVDLPESLDPRAGDRLAQVLAGTGEDQVAVRAAGVLVRRLLRAPRSGARRAPRPLTGPVLITGGTGALGAEVARWLAGQGAGHLVLTSRGGPDAPGAAALVAELAGLGATATVAACDVADRAALSALLAEHPVTGVVHAAGVARTVALSDIEPADLADELRAKVTGAANLHDLLGDTPLEMFVLFSSVAGVWGGANQAGYAAANAALDALAEWRRSRGLVATAVSWGAWAKAGMATRDGAGEYLADRGIRQMPPLVCLAALAEAIDDGEPCVTVADVAWDRFAPAFASVRPSPLLGELPEVRAALAVGDAGASAGDAAPAAALIGRLAGLPANERLHAVLELVRKETAAVLGYPDTEAVEANRAFRDFGIDSLTAVQARNRIAAATGLRLPTTLLFDFPTPLALSRQLLDDLATDGGLTAGPAAAPAPAVAATPLDEPIAIVAMSCRYPGGAHSPERLWDLVAAEADGISAFPADRGWEGVLGGDHTMEGGFVHDVADFDAALFGISPREALAMDPQQRLLLEASWELLERAGMDPHSLHGTPTGVFVGASASGYGSVTPLPAEAAGHALTGSSNSVISGRVAYTFGLEGPAVTADTACSSSLVALHLAAQALRSGECSLALVGGVTVMAVPAAFVEFSRQNGLAADGRCKSFAGAADGTGWGEGVGMLLVERLSDARRNGHQVLAVVRGSAVNSDGASNGLTAPNGAAQQRVIRQALANAGLTTADVDAVEGHGTGTTLGDPIEARALMATYGQQRPAERPLWLGSLKSNIGHTQAASGVAGVIKMVEALRNEVLPRTLHVDVPTPHVDWADGGVELLDRARPWPRIGTPRRAAVSSFGISGTNAHVIIEQAPEPEPAPQAPAAEAAPSLVPWVLSARSASGLRDQAVRLRDHVAAAAEVDVVGVGRSLATSRAVLGHRAAVLAADREGFLRALTDLAAEKSAANVLRDRGDGRLAFLFSGQGAQRAGAGRALYRAFPVFADALDAVCARLDPALERPLRDVLFADPGAPDAELLDRTVFTQAGLFAFEVALFRLYEAWGITPDLLFGHSVGELAAAHVAGVLSLDDACALVAARGRLMQELPAGAMLAVQIAEERAAGLIGDLSHRAGVAAVNGPSAVVLSGDLDAVEELHTRARAAGHRAKRLTVSHAFHSPLMDAVLDDFATVARTVDFHAPLLPIVSDVTGEPVDAALIRTPEYWVRHVRETVRFADGVESLRAAGVTTFLEIGPAGVLTAMARDCLEATGDTAVAVASLPAGHDESEAVLRAVSRLHVRGVRPDWRAVFAGWRAGHAELPTYAFQRERYWPESVDAAPAAPNAAAEADFWNAVDAHDTTTVADALRLESTDALDTVLPALSAWRSERRDRSAVDSWCYRTAWRPFTDPSRGSVLTGRWLVAHTGGAEAERVLALLRERAADLVDVPLDEGDHRDSCAKSLLAGLDGDRPVTGVISLLGLTGQPSGAGPDSPALDLTLALFQALHDTGIEAPLWCLTRGAVSVSATDPLAGARQAQIWGLGRVIALEAPHRWGGLVDLPATVDARAVDRVTALVSGGAGSEDQLAVRSSGILTRRLVPAGPGTARRAWRPDGTVLITGGTGALGARTARWLVGRGARHLLLVSRRGPAAPGAADLVRELEAAGAEVTVSACDVTDRAALAEVIASVPPRAPLSAVVHAAGVVDATEAAVLTPERLAEVLRPKAYAAWHLHELTRDLELSAFVLFSSAAGVWGGGLQSAHAAANASLDALAAHRSAQGLPATSLAWGPWADDKGISGRDGVAGRLAAHGVLAMDPEGAVLALDRAVDRREHCLTVADVDWALFMPAFTIARPSALFDELPEVERSRRRESERPAQPADGTEEFRRTLAAMAEPERLGTLLHLVRETAARVLGHPGSEPVEAERRFLELGFDSLTALELRNDLRTATGLSLPGTLTFDHPTPLELARHLHGQLPTAGGPGPAGTAAAGPALGISPTDKNPIGLLNSLYRQAAQDRKIPEFLELLGKAAEFRPTAASLTELSPAPLVRLSSGGDGPALMCCSGTSAAGGPHEFARIASVLRGRREVCGLSQLGYGRGELLPATLDVAMGWQAEAILRHTDGAGFVLYGHSGGAVLAHALARHLEAMGAGPSALVLADIYPFDHDMMTAWDVELSEGVFEKERAYVPMDDIRLTAMAWYGAICTSWERAPVAAPTLLLRATEPLGAVPDDDSWRSSWEFANTVLDVPGNHFTMTIEHAETTAAAIDRWITEVL</sequence>
<dbReference type="InterPro" id="IPR001031">
    <property type="entry name" value="Thioesterase"/>
</dbReference>
<dbReference type="Pfam" id="PF08990">
    <property type="entry name" value="Docking"/>
    <property type="match status" value="1"/>
</dbReference>
<dbReference type="CDD" id="cd08952">
    <property type="entry name" value="KR_1_SDR_x"/>
    <property type="match status" value="4"/>
</dbReference>
<dbReference type="SMART" id="SM00824">
    <property type="entry name" value="PKS_TE"/>
    <property type="match status" value="1"/>
</dbReference>
<keyword evidence="7" id="KW-0012">Acyltransferase</keyword>
<feature type="domain" description="Ketosynthase family 3 (KS3)" evidence="10">
    <location>
        <begin position="33"/>
        <end position="457"/>
    </location>
</feature>
<feature type="compositionally biased region" description="Basic and acidic residues" evidence="8">
    <location>
        <begin position="5996"/>
        <end position="6006"/>
    </location>
</feature>
<dbReference type="SUPFAM" id="SSF53474">
    <property type="entry name" value="alpha/beta-Hydrolases"/>
    <property type="match status" value="1"/>
</dbReference>
<dbReference type="FunFam" id="3.40.47.10:FF:000019">
    <property type="entry name" value="Polyketide synthase type I"/>
    <property type="match status" value="4"/>
</dbReference>
<dbReference type="SUPFAM" id="SSF101173">
    <property type="entry name" value="Docking domain B of the erythromycin polyketide synthase (DEBS)"/>
    <property type="match status" value="1"/>
</dbReference>
<dbReference type="NCBIfam" id="NF045894">
    <property type="entry name" value="PKS_plus_SDR"/>
    <property type="match status" value="2"/>
</dbReference>
<dbReference type="PROSITE" id="PS52004">
    <property type="entry name" value="KS3_2"/>
    <property type="match status" value="4"/>
</dbReference>
<dbReference type="Pfam" id="PF00109">
    <property type="entry name" value="ketoacyl-synt"/>
    <property type="match status" value="4"/>
</dbReference>
<name>A0AA90H0U0_9ACTN</name>
<dbReference type="SMART" id="SM00823">
    <property type="entry name" value="PKS_PP"/>
    <property type="match status" value="4"/>
</dbReference>
<dbReference type="Pfam" id="PF00975">
    <property type="entry name" value="Thioesterase"/>
    <property type="match status" value="1"/>
</dbReference>
<feature type="domain" description="Ketosynthase family 3 (KS3)" evidence="10">
    <location>
        <begin position="3073"/>
        <end position="3500"/>
    </location>
</feature>
<dbReference type="PANTHER" id="PTHR43775:SF51">
    <property type="entry name" value="INACTIVE PHENOLPHTHIOCEROL SYNTHESIS POLYKETIDE SYNTHASE TYPE I PKS1-RELATED"/>
    <property type="match status" value="1"/>
</dbReference>
<keyword evidence="3" id="KW-0597">Phosphoprotein</keyword>
<dbReference type="Gene3D" id="3.40.50.1820">
    <property type="entry name" value="alpha/beta hydrolase"/>
    <property type="match status" value="1"/>
</dbReference>
<evidence type="ECO:0000256" key="4">
    <source>
        <dbReference type="ARBA" id="ARBA00022679"/>
    </source>
</evidence>
<dbReference type="Pfam" id="PF02801">
    <property type="entry name" value="Ketoacyl-synt_C"/>
    <property type="match status" value="4"/>
</dbReference>
<dbReference type="Gene3D" id="3.30.70.3290">
    <property type="match status" value="4"/>
</dbReference>
<dbReference type="SUPFAM" id="SSF52151">
    <property type="entry name" value="FabD/lysophospholipase-like"/>
    <property type="match status" value="4"/>
</dbReference>
<evidence type="ECO:0000256" key="3">
    <source>
        <dbReference type="ARBA" id="ARBA00022553"/>
    </source>
</evidence>
<dbReference type="PROSITE" id="PS00012">
    <property type="entry name" value="PHOSPHOPANTETHEINE"/>
    <property type="match status" value="3"/>
</dbReference>
<dbReference type="InterPro" id="IPR001227">
    <property type="entry name" value="Ac_transferase_dom_sf"/>
</dbReference>
<feature type="domain" description="Ketosynthase family 3 (KS3)" evidence="10">
    <location>
        <begin position="4596"/>
        <end position="5012"/>
    </location>
</feature>
<keyword evidence="5" id="KW-0045">Antibiotic biosynthesis</keyword>
<dbReference type="SUPFAM" id="SSF47336">
    <property type="entry name" value="ACP-like"/>
    <property type="match status" value="4"/>
</dbReference>
<dbReference type="PANTHER" id="PTHR43775">
    <property type="entry name" value="FATTY ACID SYNTHASE"/>
    <property type="match status" value="1"/>
</dbReference>
<dbReference type="InterPro" id="IPR016035">
    <property type="entry name" value="Acyl_Trfase/lysoPLipase"/>
</dbReference>
<dbReference type="InterPro" id="IPR016039">
    <property type="entry name" value="Thiolase-like"/>
</dbReference>
<proteinExistence type="predicted"/>
<evidence type="ECO:0000259" key="10">
    <source>
        <dbReference type="PROSITE" id="PS52004"/>
    </source>
</evidence>
<dbReference type="Gene3D" id="3.40.47.10">
    <property type="match status" value="4"/>
</dbReference>
<dbReference type="InterPro" id="IPR014031">
    <property type="entry name" value="Ketoacyl_synth_C"/>
</dbReference>
<dbReference type="Gene3D" id="6.10.140.1830">
    <property type="match status" value="2"/>
</dbReference>
<dbReference type="InterPro" id="IPR020802">
    <property type="entry name" value="TesA-like"/>
</dbReference>
<dbReference type="SMART" id="SM00822">
    <property type="entry name" value="PKS_KR"/>
    <property type="match status" value="4"/>
</dbReference>
<dbReference type="InterPro" id="IPR050091">
    <property type="entry name" value="PKS_NRPS_Biosynth_Enz"/>
</dbReference>
<dbReference type="SMART" id="SM01294">
    <property type="entry name" value="PKS_PP_betabranch"/>
    <property type="match status" value="2"/>
</dbReference>
<dbReference type="CDD" id="cd00833">
    <property type="entry name" value="PKS"/>
    <property type="match status" value="4"/>
</dbReference>
<dbReference type="Pfam" id="PF00698">
    <property type="entry name" value="Acyl_transf_1"/>
    <property type="match status" value="4"/>
</dbReference>
<dbReference type="Gene3D" id="3.40.366.10">
    <property type="entry name" value="Malonyl-Coenzyme A Acyl Carrier Protein, domain 2"/>
    <property type="match status" value="4"/>
</dbReference>
<dbReference type="Pfam" id="PF08659">
    <property type="entry name" value="KR"/>
    <property type="match status" value="4"/>
</dbReference>
<dbReference type="InterPro" id="IPR029058">
    <property type="entry name" value="AB_hydrolase_fold"/>
</dbReference>
<dbReference type="InterPro" id="IPR032821">
    <property type="entry name" value="PKS_assoc"/>
</dbReference>
<keyword evidence="6" id="KW-0511">Multifunctional enzyme</keyword>
<dbReference type="Gene3D" id="1.10.1200.10">
    <property type="entry name" value="ACP-like"/>
    <property type="match status" value="4"/>
</dbReference>
<dbReference type="InterPro" id="IPR014043">
    <property type="entry name" value="Acyl_transferase_dom"/>
</dbReference>
<dbReference type="InterPro" id="IPR036736">
    <property type="entry name" value="ACP-like_sf"/>
</dbReference>
<comment type="cofactor">
    <cofactor evidence="1">
        <name>pantetheine 4'-phosphate</name>
        <dbReference type="ChEBI" id="CHEBI:47942"/>
    </cofactor>
</comment>
<dbReference type="InterPro" id="IPR006162">
    <property type="entry name" value="Ppantetheine_attach_site"/>
</dbReference>
<accession>A0AA90H0U0</accession>
<dbReference type="InterPro" id="IPR020841">
    <property type="entry name" value="PKS_Beta-ketoAc_synthase_dom"/>
</dbReference>
<dbReference type="SMART" id="SM00825">
    <property type="entry name" value="PKS_KS"/>
    <property type="match status" value="4"/>
</dbReference>
<dbReference type="InterPro" id="IPR009081">
    <property type="entry name" value="PP-bd_ACP"/>
</dbReference>
<evidence type="ECO:0000256" key="7">
    <source>
        <dbReference type="ARBA" id="ARBA00023315"/>
    </source>
</evidence>
<evidence type="ECO:0000256" key="2">
    <source>
        <dbReference type="ARBA" id="ARBA00022450"/>
    </source>
</evidence>
<keyword evidence="2" id="KW-0596">Phosphopantetheine</keyword>
<feature type="domain" description="Ketosynthase family 3 (KS3)" evidence="10">
    <location>
        <begin position="1539"/>
        <end position="1965"/>
    </location>
</feature>
<evidence type="ECO:0000256" key="6">
    <source>
        <dbReference type="ARBA" id="ARBA00023268"/>
    </source>
</evidence>
<dbReference type="GO" id="GO:0031177">
    <property type="term" value="F:phosphopantetheine binding"/>
    <property type="evidence" value="ECO:0007669"/>
    <property type="project" value="InterPro"/>
</dbReference>
<dbReference type="PROSITE" id="PS50075">
    <property type="entry name" value="CARRIER"/>
    <property type="match status" value="4"/>
</dbReference>
<dbReference type="GO" id="GO:0033068">
    <property type="term" value="P:macrolide biosynthetic process"/>
    <property type="evidence" value="ECO:0007669"/>
    <property type="project" value="UniProtKB-ARBA"/>
</dbReference>